<dbReference type="AlphaFoldDB" id="E4WZM8"/>
<protein>
    <submittedName>
        <fullName evidence="3">Uncharacterized protein</fullName>
    </submittedName>
</protein>
<name>E4WZM8_OIKDI</name>
<keyword evidence="1" id="KW-0676">Redox-active center</keyword>
<evidence type="ECO:0000313" key="4">
    <source>
        <dbReference type="Proteomes" id="UP000001307"/>
    </source>
</evidence>
<dbReference type="Proteomes" id="UP000001307">
    <property type="component" value="Unassembled WGS sequence"/>
</dbReference>
<organism evidence="3">
    <name type="scientific">Oikopleura dioica</name>
    <name type="common">Tunicate</name>
    <dbReference type="NCBI Taxonomy" id="34765"/>
    <lineage>
        <taxon>Eukaryota</taxon>
        <taxon>Metazoa</taxon>
        <taxon>Chordata</taxon>
        <taxon>Tunicata</taxon>
        <taxon>Appendicularia</taxon>
        <taxon>Copelata</taxon>
        <taxon>Oikopleuridae</taxon>
        <taxon>Oikopleura</taxon>
    </lineage>
</organism>
<dbReference type="FunCoup" id="E4WZM8">
    <property type="interactions" value="58"/>
</dbReference>
<dbReference type="EMBL" id="FN653019">
    <property type="protein sequence ID" value="CBY22624.1"/>
    <property type="molecule type" value="Genomic_DNA"/>
</dbReference>
<dbReference type="InterPro" id="IPR011893">
    <property type="entry name" value="Selenoprotein_Rdx-typ"/>
</dbReference>
<keyword evidence="4" id="KW-1185">Reference proteome</keyword>
<dbReference type="SUPFAM" id="SSF52833">
    <property type="entry name" value="Thioredoxin-like"/>
    <property type="match status" value="1"/>
</dbReference>
<dbReference type="Pfam" id="PF10262">
    <property type="entry name" value="Rdx"/>
    <property type="match status" value="1"/>
</dbReference>
<gene>
    <name evidence="3" type="ORF">GSOID_T00013392001</name>
</gene>
<feature type="transmembrane region" description="Helical" evidence="2">
    <location>
        <begin position="58"/>
        <end position="74"/>
    </location>
</feature>
<dbReference type="InParanoid" id="E4WZM8"/>
<dbReference type="OrthoDB" id="5962009at2759"/>
<keyword evidence="2" id="KW-1133">Transmembrane helix</keyword>
<accession>E4WZM8</accession>
<reference evidence="3" key="1">
    <citation type="journal article" date="2010" name="Science">
        <title>Plasticity of animal genome architecture unmasked by rapid evolution of a pelagic tunicate.</title>
        <authorList>
            <person name="Denoeud F."/>
            <person name="Henriet S."/>
            <person name="Mungpakdee S."/>
            <person name="Aury J.M."/>
            <person name="Da Silva C."/>
            <person name="Brinkmann H."/>
            <person name="Mikhaleva J."/>
            <person name="Olsen L.C."/>
            <person name="Jubin C."/>
            <person name="Canestro C."/>
            <person name="Bouquet J.M."/>
            <person name="Danks G."/>
            <person name="Poulain J."/>
            <person name="Campsteijn C."/>
            <person name="Adamski M."/>
            <person name="Cross I."/>
            <person name="Yadetie F."/>
            <person name="Muffato M."/>
            <person name="Louis A."/>
            <person name="Butcher S."/>
            <person name="Tsagkogeorga G."/>
            <person name="Konrad A."/>
            <person name="Singh S."/>
            <person name="Jensen M.F."/>
            <person name="Cong E.H."/>
            <person name="Eikeseth-Otteraa H."/>
            <person name="Noel B."/>
            <person name="Anthouard V."/>
            <person name="Porcel B.M."/>
            <person name="Kachouri-Lafond R."/>
            <person name="Nishino A."/>
            <person name="Ugolini M."/>
            <person name="Chourrout P."/>
            <person name="Nishida H."/>
            <person name="Aasland R."/>
            <person name="Huzurbazar S."/>
            <person name="Westhof E."/>
            <person name="Delsuc F."/>
            <person name="Lehrach H."/>
            <person name="Reinhardt R."/>
            <person name="Weissenbach J."/>
            <person name="Roy S.W."/>
            <person name="Artiguenave F."/>
            <person name="Postlethwait J.H."/>
            <person name="Manak J.R."/>
            <person name="Thompson E.M."/>
            <person name="Jaillon O."/>
            <person name="Du Pasquier L."/>
            <person name="Boudinot P."/>
            <person name="Liberles D.A."/>
            <person name="Volff J.N."/>
            <person name="Philippe H."/>
            <person name="Lenhard B."/>
            <person name="Roest Crollius H."/>
            <person name="Wincker P."/>
            <person name="Chourrout D."/>
        </authorList>
    </citation>
    <scope>NUCLEOTIDE SEQUENCE [LARGE SCALE GENOMIC DNA]</scope>
</reference>
<proteinExistence type="predicted"/>
<evidence type="ECO:0000256" key="2">
    <source>
        <dbReference type="SAM" id="Phobius"/>
    </source>
</evidence>
<keyword evidence="2" id="KW-0472">Membrane</keyword>
<dbReference type="InterPro" id="IPR036249">
    <property type="entry name" value="Thioredoxin-like_sf"/>
</dbReference>
<evidence type="ECO:0000313" key="3">
    <source>
        <dbReference type="EMBL" id="CBY22624.1"/>
    </source>
</evidence>
<keyword evidence="2" id="KW-0812">Transmembrane</keyword>
<evidence type="ECO:0000256" key="1">
    <source>
        <dbReference type="ARBA" id="ARBA00023284"/>
    </source>
</evidence>
<dbReference type="Gene3D" id="3.40.30.10">
    <property type="entry name" value="Glutaredoxin"/>
    <property type="match status" value="1"/>
</dbReference>
<sequence length="86" mass="9478">MEVGRPSSFEVKLNDKLLFSKYETTGFPVVAEILTQVEKAVKGEEVAKVTTSAPPFDMGNLFIILIAIGLYLYGKPLIKLIQSLFA</sequence>